<dbReference type="PANTHER" id="PTHR10443:SF12">
    <property type="entry name" value="DIPEPTIDASE"/>
    <property type="match status" value="1"/>
</dbReference>
<dbReference type="InterPro" id="IPR000180">
    <property type="entry name" value="Dipep_AS"/>
</dbReference>
<dbReference type="SUPFAM" id="SSF51556">
    <property type="entry name" value="Metallo-dependent hydrolases"/>
    <property type="match status" value="1"/>
</dbReference>
<dbReference type="Proteomes" id="UP000198951">
    <property type="component" value="Unassembled WGS sequence"/>
</dbReference>
<feature type="signal peptide" evidence="1">
    <location>
        <begin position="1"/>
        <end position="19"/>
    </location>
</feature>
<evidence type="ECO:0000256" key="1">
    <source>
        <dbReference type="SAM" id="SignalP"/>
    </source>
</evidence>
<organism evidence="2 3">
    <name type="scientific">Flavobacterium gillisiae</name>
    <dbReference type="NCBI Taxonomy" id="150146"/>
    <lineage>
        <taxon>Bacteria</taxon>
        <taxon>Pseudomonadati</taxon>
        <taxon>Bacteroidota</taxon>
        <taxon>Flavobacteriia</taxon>
        <taxon>Flavobacteriales</taxon>
        <taxon>Flavobacteriaceae</taxon>
        <taxon>Flavobacterium</taxon>
    </lineage>
</organism>
<dbReference type="Gene3D" id="3.20.20.140">
    <property type="entry name" value="Metal-dependent hydrolases"/>
    <property type="match status" value="1"/>
</dbReference>
<dbReference type="CDD" id="cd01301">
    <property type="entry name" value="rDP_like"/>
    <property type="match status" value="1"/>
</dbReference>
<sequence>MKKVMSLGMVLLTGLTCLAQGKDEKASQTYKNIHSKAILVDTHNDFLTQAMDYGVAFDQDLRGKTHSDLKRWKEGGMDVQFFSVFSDGEQPNPYDFAMRQMDSLDAAVKRNPDKIVKVANTAELYKAVKQHKMAALIGVEGGHQIEDDLNKLDTFYKRGVRYLTLTWNNSTSWATSAADETHNKDLKHKGLTDFGKQLVQHMNALGMMVDISHVGEQTFWDVIATTSKPIIASHSSVYALCPHQRNLKDDQIKAIAKNGGVIQVNFNSGFLDPTIEKREDAFIKKHMAEEDSIMEVVQNRHVASSTIFKKHNTEAQDLRASFDLVIKHIEYIINLVGVDYVGIGSDFDGIESPPQQLNDVTTYPLITKALVEKGYSEKDINKILGGNLLRVLSANEKH</sequence>
<dbReference type="AlphaFoldDB" id="A0A1H4C372"/>
<dbReference type="STRING" id="150146.SAMN05443667_105199"/>
<dbReference type="EMBL" id="FNRD01000005">
    <property type="protein sequence ID" value="SEA54790.1"/>
    <property type="molecule type" value="Genomic_DNA"/>
</dbReference>
<dbReference type="GO" id="GO:0070573">
    <property type="term" value="F:metallodipeptidase activity"/>
    <property type="evidence" value="ECO:0007669"/>
    <property type="project" value="InterPro"/>
</dbReference>
<gene>
    <name evidence="2" type="ORF">SAMN05443667_105199</name>
</gene>
<dbReference type="GO" id="GO:0006508">
    <property type="term" value="P:proteolysis"/>
    <property type="evidence" value="ECO:0007669"/>
    <property type="project" value="InterPro"/>
</dbReference>
<feature type="chain" id="PRO_5011776812" evidence="1">
    <location>
        <begin position="20"/>
        <end position="398"/>
    </location>
</feature>
<dbReference type="Pfam" id="PF01244">
    <property type="entry name" value="Peptidase_M19"/>
    <property type="match status" value="1"/>
</dbReference>
<evidence type="ECO:0000313" key="2">
    <source>
        <dbReference type="EMBL" id="SEA54790.1"/>
    </source>
</evidence>
<dbReference type="PROSITE" id="PS00869">
    <property type="entry name" value="RENAL_DIPEPTIDASE_1"/>
    <property type="match status" value="1"/>
</dbReference>
<proteinExistence type="predicted"/>
<dbReference type="PROSITE" id="PS51365">
    <property type="entry name" value="RENAL_DIPEPTIDASE_2"/>
    <property type="match status" value="1"/>
</dbReference>
<reference evidence="3" key="1">
    <citation type="submission" date="2016-10" db="EMBL/GenBank/DDBJ databases">
        <authorList>
            <person name="Varghese N."/>
            <person name="Submissions S."/>
        </authorList>
    </citation>
    <scope>NUCLEOTIDE SEQUENCE [LARGE SCALE GENOMIC DNA]</scope>
    <source>
        <strain evidence="3">DSM 22376</strain>
    </source>
</reference>
<dbReference type="InterPro" id="IPR008257">
    <property type="entry name" value="Pept_M19"/>
</dbReference>
<dbReference type="InterPro" id="IPR032466">
    <property type="entry name" value="Metal_Hydrolase"/>
</dbReference>
<keyword evidence="1" id="KW-0732">Signal</keyword>
<accession>A0A1H4C372</accession>
<name>A0A1H4C372_9FLAO</name>
<keyword evidence="3" id="KW-1185">Reference proteome</keyword>
<dbReference type="RefSeq" id="WP_245712038.1">
    <property type="nucleotide sequence ID" value="NZ_FNRD01000005.1"/>
</dbReference>
<protein>
    <submittedName>
        <fullName evidence="2">Membrane dipeptidase</fullName>
    </submittedName>
</protein>
<evidence type="ECO:0000313" key="3">
    <source>
        <dbReference type="Proteomes" id="UP000198951"/>
    </source>
</evidence>
<dbReference type="PANTHER" id="PTHR10443">
    <property type="entry name" value="MICROSOMAL DIPEPTIDASE"/>
    <property type="match status" value="1"/>
</dbReference>